<evidence type="ECO:0000256" key="6">
    <source>
        <dbReference type="ARBA" id="ARBA00022723"/>
    </source>
</evidence>
<dbReference type="Proteomes" id="UP000273977">
    <property type="component" value="Unassembled WGS sequence"/>
</dbReference>
<dbReference type="Gene3D" id="1.10.600.10">
    <property type="entry name" value="Farnesyl Diphosphate Synthase"/>
    <property type="match status" value="1"/>
</dbReference>
<evidence type="ECO:0000256" key="3">
    <source>
        <dbReference type="ARBA" id="ARBA00012439"/>
    </source>
</evidence>
<sequence length="297" mass="32838">METSQFIEETLPILQEKIDDVLAQNKAQTPSILQESMAYSLNTGGKRIRPMLLLATLKALGQNITQGFMTAIALEYIHTYSLIHDDLPAMDNDDYRRGKLTNHKAFDEATAILAGDALLTDSFALIGKDSLITNAEVKLDLINKLADAAGSKGMIAGQIGDVQAEGKEIDLLEMKEIHKNKTGELLHYAIYAGYQIANPSAEIKALLDEFAWTYGIAYQVQNDLQEVMWSDDDRGKFQHSDAALTKNTYPSILGTNGAIEALFANTTKCRTLLQQIKDIDESFDDQLLAGFLTFLKI</sequence>
<dbReference type="GO" id="GO:0005737">
    <property type="term" value="C:cytoplasm"/>
    <property type="evidence" value="ECO:0007669"/>
    <property type="project" value="UniProtKB-ARBA"/>
</dbReference>
<protein>
    <recommendedName>
        <fullName evidence="4">Farnesyl diphosphate synthase</fullName>
        <ecNumber evidence="3">2.5.1.10</ecNumber>
    </recommendedName>
    <alternativeName>
        <fullName evidence="10">(2E,6E)-farnesyl diphosphate synthase</fullName>
    </alternativeName>
    <alternativeName>
        <fullName evidence="9">Geranyltranstransferase</fullName>
    </alternativeName>
</protein>
<dbReference type="OrthoDB" id="9805316at2"/>
<evidence type="ECO:0000256" key="7">
    <source>
        <dbReference type="ARBA" id="ARBA00022842"/>
    </source>
</evidence>
<evidence type="ECO:0000256" key="5">
    <source>
        <dbReference type="ARBA" id="ARBA00022679"/>
    </source>
</evidence>
<comment type="caution">
    <text evidence="13">The sequence shown here is derived from an EMBL/GenBank/DDBJ whole genome shotgun (WGS) entry which is preliminary data.</text>
</comment>
<dbReference type="InterPro" id="IPR033749">
    <property type="entry name" value="Polyprenyl_synt_CS"/>
</dbReference>
<dbReference type="EC" id="2.5.1.10" evidence="3"/>
<dbReference type="EMBL" id="RKMG01000017">
    <property type="protein sequence ID" value="RPA60144.1"/>
    <property type="molecule type" value="Genomic_DNA"/>
</dbReference>
<dbReference type="SFLD" id="SFLDG01017">
    <property type="entry name" value="Polyprenyl_Transferase_Like"/>
    <property type="match status" value="1"/>
</dbReference>
<dbReference type="PROSITE" id="PS00723">
    <property type="entry name" value="POLYPRENYL_SYNTHASE_1"/>
    <property type="match status" value="1"/>
</dbReference>
<dbReference type="InterPro" id="IPR008949">
    <property type="entry name" value="Isoprenoid_synthase_dom_sf"/>
</dbReference>
<dbReference type="FunFam" id="1.10.600.10:FF:000001">
    <property type="entry name" value="Geranylgeranyl diphosphate synthase"/>
    <property type="match status" value="1"/>
</dbReference>
<dbReference type="GO" id="GO:0016114">
    <property type="term" value="P:terpenoid biosynthetic process"/>
    <property type="evidence" value="ECO:0007669"/>
    <property type="project" value="UniProtKB-ARBA"/>
</dbReference>
<evidence type="ECO:0000256" key="9">
    <source>
        <dbReference type="ARBA" id="ARBA00032380"/>
    </source>
</evidence>
<dbReference type="SUPFAM" id="SSF48576">
    <property type="entry name" value="Terpenoid synthases"/>
    <property type="match status" value="1"/>
</dbReference>
<dbReference type="SFLD" id="SFLDS00005">
    <property type="entry name" value="Isoprenoid_Synthase_Type_I"/>
    <property type="match status" value="1"/>
</dbReference>
<evidence type="ECO:0000313" key="13">
    <source>
        <dbReference type="EMBL" id="RPA60144.1"/>
    </source>
</evidence>
<evidence type="ECO:0000256" key="12">
    <source>
        <dbReference type="RuleBase" id="RU004466"/>
    </source>
</evidence>
<dbReference type="GO" id="GO:0004337">
    <property type="term" value="F:(2E,6E)-farnesyl diphosphate synthase activity"/>
    <property type="evidence" value="ECO:0007669"/>
    <property type="project" value="UniProtKB-EC"/>
</dbReference>
<comment type="catalytic activity">
    <reaction evidence="11">
        <text>isopentenyl diphosphate + (2E)-geranyl diphosphate = (2E,6E)-farnesyl diphosphate + diphosphate</text>
        <dbReference type="Rhea" id="RHEA:19361"/>
        <dbReference type="ChEBI" id="CHEBI:33019"/>
        <dbReference type="ChEBI" id="CHEBI:58057"/>
        <dbReference type="ChEBI" id="CHEBI:128769"/>
        <dbReference type="ChEBI" id="CHEBI:175763"/>
        <dbReference type="EC" id="2.5.1.10"/>
    </reaction>
</comment>
<keyword evidence="8" id="KW-0414">Isoprene biosynthesis</keyword>
<dbReference type="RefSeq" id="WP_123780310.1">
    <property type="nucleotide sequence ID" value="NZ_RKMG01000017.1"/>
</dbReference>
<evidence type="ECO:0000256" key="1">
    <source>
        <dbReference type="ARBA" id="ARBA00001946"/>
    </source>
</evidence>
<proteinExistence type="inferred from homology"/>
<keyword evidence="5 12" id="KW-0808">Transferase</keyword>
<keyword evidence="6" id="KW-0479">Metal-binding</keyword>
<evidence type="ECO:0000256" key="8">
    <source>
        <dbReference type="ARBA" id="ARBA00023229"/>
    </source>
</evidence>
<dbReference type="PANTHER" id="PTHR43281:SF1">
    <property type="entry name" value="FARNESYL DIPHOSPHATE SYNTHASE"/>
    <property type="match status" value="1"/>
</dbReference>
<keyword evidence="14" id="KW-1185">Reference proteome</keyword>
<dbReference type="InterPro" id="IPR053378">
    <property type="entry name" value="Prenyl_diphosphate_synthase"/>
</dbReference>
<dbReference type="Pfam" id="PF00348">
    <property type="entry name" value="polyprenyl_synt"/>
    <property type="match status" value="1"/>
</dbReference>
<evidence type="ECO:0000256" key="10">
    <source>
        <dbReference type="ARBA" id="ARBA00032873"/>
    </source>
</evidence>
<keyword evidence="7" id="KW-0460">Magnesium</keyword>
<evidence type="ECO:0000256" key="2">
    <source>
        <dbReference type="ARBA" id="ARBA00006706"/>
    </source>
</evidence>
<dbReference type="GO" id="GO:0046872">
    <property type="term" value="F:metal ion binding"/>
    <property type="evidence" value="ECO:0007669"/>
    <property type="project" value="UniProtKB-KW"/>
</dbReference>
<gene>
    <name evidence="13" type="ORF">EF384_06190</name>
</gene>
<dbReference type="AlphaFoldDB" id="A0A3N4H4W3"/>
<dbReference type="InterPro" id="IPR000092">
    <property type="entry name" value="Polyprenyl_synt"/>
</dbReference>
<evidence type="ECO:0000256" key="11">
    <source>
        <dbReference type="ARBA" id="ARBA00049399"/>
    </source>
</evidence>
<comment type="cofactor">
    <cofactor evidence="1">
        <name>Mg(2+)</name>
        <dbReference type="ChEBI" id="CHEBI:18420"/>
    </cofactor>
</comment>
<reference evidence="13 14" key="1">
    <citation type="submission" date="2018-11" db="EMBL/GenBank/DDBJ databases">
        <title>Aerococcus sp. SJQ22, whole genome shotgun sequence.</title>
        <authorList>
            <person name="Sun L."/>
            <person name="Gao X."/>
            <person name="Chen W."/>
            <person name="Huang K."/>
        </authorList>
    </citation>
    <scope>NUCLEOTIDE SEQUENCE [LARGE SCALE GENOMIC DNA]</scope>
    <source>
        <strain evidence="13 14">SJQ22</strain>
    </source>
</reference>
<dbReference type="PANTHER" id="PTHR43281">
    <property type="entry name" value="FARNESYL DIPHOSPHATE SYNTHASE"/>
    <property type="match status" value="1"/>
</dbReference>
<accession>A0A3N4H4W3</accession>
<organism evidence="13 14">
    <name type="scientific">Aerococcus agrisoli</name>
    <dbReference type="NCBI Taxonomy" id="2487350"/>
    <lineage>
        <taxon>Bacteria</taxon>
        <taxon>Bacillati</taxon>
        <taxon>Bacillota</taxon>
        <taxon>Bacilli</taxon>
        <taxon>Lactobacillales</taxon>
        <taxon>Aerococcaceae</taxon>
        <taxon>Aerococcus</taxon>
    </lineage>
</organism>
<evidence type="ECO:0000313" key="14">
    <source>
        <dbReference type="Proteomes" id="UP000273977"/>
    </source>
</evidence>
<dbReference type="NCBIfam" id="NF045485">
    <property type="entry name" value="FPPsyn"/>
    <property type="match status" value="1"/>
</dbReference>
<comment type="similarity">
    <text evidence="2 12">Belongs to the FPP/GGPP synthase family.</text>
</comment>
<name>A0A3N4H4W3_9LACT</name>
<evidence type="ECO:0000256" key="4">
    <source>
        <dbReference type="ARBA" id="ARBA00015100"/>
    </source>
</evidence>